<reference evidence="3" key="2">
    <citation type="journal article" date="2017" name="Nat. Plants">
        <title>The Aegilops tauschii genome reveals multiple impacts of transposons.</title>
        <authorList>
            <person name="Zhao G."/>
            <person name="Zou C."/>
            <person name="Li K."/>
            <person name="Wang K."/>
            <person name="Li T."/>
            <person name="Gao L."/>
            <person name="Zhang X."/>
            <person name="Wang H."/>
            <person name="Yang Z."/>
            <person name="Liu X."/>
            <person name="Jiang W."/>
            <person name="Mao L."/>
            <person name="Kong X."/>
            <person name="Jiao Y."/>
            <person name="Jia J."/>
        </authorList>
    </citation>
    <scope>NUCLEOTIDE SEQUENCE [LARGE SCALE GENOMIC DNA]</scope>
    <source>
        <strain evidence="3">cv. AL8/78</strain>
    </source>
</reference>
<dbReference type="Gramene" id="AET5Gv20929100.1">
    <property type="protein sequence ID" value="AET5Gv20929100.1"/>
    <property type="gene ID" value="AET5Gv20929100"/>
</dbReference>
<feature type="compositionally biased region" description="Low complexity" evidence="1">
    <location>
        <begin position="59"/>
        <end position="76"/>
    </location>
</feature>
<evidence type="ECO:0000313" key="2">
    <source>
        <dbReference type="EnsemblPlants" id="AET5Gv20929100.1"/>
    </source>
</evidence>
<name>A0A453LWD5_AEGTS</name>
<sequence>PLPPVRTAMSRLDGNTDLDGVARRLSFSSASPGQPPPLPPRTPRRQPALPPIAEDPGEQQSSAAATAQTPPLSQAPRATTRGRFTVYTEVPPSVPHTQAAPVVPPAPSTSPLETQQATPVPPAASTSSLQTLQAVAAALGHLEQQRQAGLQQASVAAQQQQAFVAAYEGWERGRQAGLQQQPWAAAWAQLGQSRSPWPRQAWAQPQPEQQQQQVRLYTAEGEPAGYTTKWEELHPVSQHLLLQIEDKIRDERHACEQLEQCRRLSDPSVSNKGFELDARQITQEIGLISTIIDREKAPIQSLMADIREIMSHVDFAICAYAEVRRRFVRGGAELAYCAGSSSAPTDFSRHSTMARTFRNCYGSVYRPSLFMQHIVERFEKQLEECCKSIGELEQLVQTKNDKTHPASLKSLPKVMSNVHDYLMYAASKVENLHQHAETIRTQYLNDLRNSGNWNDPFVEADRKEAAKQEAAARIVHPTLPVTCGDTRSRHQMCN</sequence>
<keyword evidence="3" id="KW-1185">Reference proteome</keyword>
<evidence type="ECO:0000256" key="1">
    <source>
        <dbReference type="SAM" id="MobiDB-lite"/>
    </source>
</evidence>
<proteinExistence type="predicted"/>
<dbReference type="PANTHER" id="PTHR13437:SF6">
    <property type="entry name" value="DUF632 DOMAIN-CONTAINING PROTEIN"/>
    <property type="match status" value="1"/>
</dbReference>
<dbReference type="PANTHER" id="PTHR13437">
    <property type="entry name" value="NUCLEOPORIN P58/P45 NUCLEOPORIN-LIKE PROTEIN 1"/>
    <property type="match status" value="1"/>
</dbReference>
<dbReference type="EnsemblPlants" id="AET5Gv20929100.1">
    <property type="protein sequence ID" value="AET5Gv20929100.1"/>
    <property type="gene ID" value="AET5Gv20929100"/>
</dbReference>
<dbReference type="AlphaFoldDB" id="A0A453LWD5"/>
<feature type="compositionally biased region" description="Polar residues" evidence="1">
    <location>
        <begin position="112"/>
        <end position="126"/>
    </location>
</feature>
<dbReference type="STRING" id="200361.A0A453LWD5"/>
<dbReference type="Gene3D" id="6.10.140.1350">
    <property type="match status" value="1"/>
</dbReference>
<feature type="region of interest" description="Disordered" evidence="1">
    <location>
        <begin position="24"/>
        <end position="126"/>
    </location>
</feature>
<dbReference type="GO" id="GO:0008139">
    <property type="term" value="F:nuclear localization sequence binding"/>
    <property type="evidence" value="ECO:0007669"/>
    <property type="project" value="InterPro"/>
</dbReference>
<reference evidence="3" key="1">
    <citation type="journal article" date="2014" name="Science">
        <title>Ancient hybridizations among the ancestral genomes of bread wheat.</title>
        <authorList>
            <consortium name="International Wheat Genome Sequencing Consortium,"/>
            <person name="Marcussen T."/>
            <person name="Sandve S.R."/>
            <person name="Heier L."/>
            <person name="Spannagl M."/>
            <person name="Pfeifer M."/>
            <person name="Jakobsen K.S."/>
            <person name="Wulff B.B."/>
            <person name="Steuernagel B."/>
            <person name="Mayer K.F."/>
            <person name="Olsen O.A."/>
        </authorList>
    </citation>
    <scope>NUCLEOTIDE SEQUENCE [LARGE SCALE GENOMIC DNA]</scope>
    <source>
        <strain evidence="3">cv. AL8/78</strain>
    </source>
</reference>
<reference evidence="2" key="5">
    <citation type="journal article" date="2021" name="G3 (Bethesda)">
        <title>Aegilops tauschii genome assembly Aet v5.0 features greater sequence contiguity and improved annotation.</title>
        <authorList>
            <person name="Wang L."/>
            <person name="Zhu T."/>
            <person name="Rodriguez J.C."/>
            <person name="Deal K.R."/>
            <person name="Dubcovsky J."/>
            <person name="McGuire P.E."/>
            <person name="Lux T."/>
            <person name="Spannagl M."/>
            <person name="Mayer K.F.X."/>
            <person name="Baldrich P."/>
            <person name="Meyers B.C."/>
            <person name="Huo N."/>
            <person name="Gu Y.Q."/>
            <person name="Zhou H."/>
            <person name="Devos K.M."/>
            <person name="Bennetzen J.L."/>
            <person name="Unver T."/>
            <person name="Budak H."/>
            <person name="Gulick P.J."/>
            <person name="Galiba G."/>
            <person name="Kalapos B."/>
            <person name="Nelson D.R."/>
            <person name="Li P."/>
            <person name="You F.M."/>
            <person name="Luo M.C."/>
            <person name="Dvorak J."/>
        </authorList>
    </citation>
    <scope>NUCLEOTIDE SEQUENCE [LARGE SCALE GENOMIC DNA]</scope>
    <source>
        <strain evidence="2">cv. AL8/78</strain>
    </source>
</reference>
<reference evidence="2" key="4">
    <citation type="submission" date="2019-03" db="UniProtKB">
        <authorList>
            <consortium name="EnsemblPlants"/>
        </authorList>
    </citation>
    <scope>IDENTIFICATION</scope>
</reference>
<accession>A0A453LWD5</accession>
<evidence type="ECO:0000313" key="3">
    <source>
        <dbReference type="Proteomes" id="UP000015105"/>
    </source>
</evidence>
<dbReference type="Proteomes" id="UP000015105">
    <property type="component" value="Chromosome 5D"/>
</dbReference>
<organism evidence="2 3">
    <name type="scientific">Aegilops tauschii subsp. strangulata</name>
    <name type="common">Goatgrass</name>
    <dbReference type="NCBI Taxonomy" id="200361"/>
    <lineage>
        <taxon>Eukaryota</taxon>
        <taxon>Viridiplantae</taxon>
        <taxon>Streptophyta</taxon>
        <taxon>Embryophyta</taxon>
        <taxon>Tracheophyta</taxon>
        <taxon>Spermatophyta</taxon>
        <taxon>Magnoliopsida</taxon>
        <taxon>Liliopsida</taxon>
        <taxon>Poales</taxon>
        <taxon>Poaceae</taxon>
        <taxon>BOP clade</taxon>
        <taxon>Pooideae</taxon>
        <taxon>Triticodae</taxon>
        <taxon>Triticeae</taxon>
        <taxon>Triticinae</taxon>
        <taxon>Aegilops</taxon>
    </lineage>
</organism>
<dbReference type="InterPro" id="IPR024882">
    <property type="entry name" value="NUP58/p45/49"/>
</dbReference>
<reference evidence="2" key="3">
    <citation type="journal article" date="2017" name="Nature">
        <title>Genome sequence of the progenitor of the wheat D genome Aegilops tauschii.</title>
        <authorList>
            <person name="Luo M.C."/>
            <person name="Gu Y.Q."/>
            <person name="Puiu D."/>
            <person name="Wang H."/>
            <person name="Twardziok S.O."/>
            <person name="Deal K.R."/>
            <person name="Huo N."/>
            <person name="Zhu T."/>
            <person name="Wang L."/>
            <person name="Wang Y."/>
            <person name="McGuire P.E."/>
            <person name="Liu S."/>
            <person name="Long H."/>
            <person name="Ramasamy R.K."/>
            <person name="Rodriguez J.C."/>
            <person name="Van S.L."/>
            <person name="Yuan L."/>
            <person name="Wang Z."/>
            <person name="Xia Z."/>
            <person name="Xiao L."/>
            <person name="Anderson O.D."/>
            <person name="Ouyang S."/>
            <person name="Liang Y."/>
            <person name="Zimin A.V."/>
            <person name="Pertea G."/>
            <person name="Qi P."/>
            <person name="Bennetzen J.L."/>
            <person name="Dai X."/>
            <person name="Dawson M.W."/>
            <person name="Muller H.G."/>
            <person name="Kugler K."/>
            <person name="Rivarola-Duarte L."/>
            <person name="Spannagl M."/>
            <person name="Mayer K.F.X."/>
            <person name="Lu F.H."/>
            <person name="Bevan M.W."/>
            <person name="Leroy P."/>
            <person name="Li P."/>
            <person name="You F.M."/>
            <person name="Sun Q."/>
            <person name="Liu Z."/>
            <person name="Lyons E."/>
            <person name="Wicker T."/>
            <person name="Salzberg S.L."/>
            <person name="Devos K.M."/>
            <person name="Dvorak J."/>
        </authorList>
    </citation>
    <scope>NUCLEOTIDE SEQUENCE [LARGE SCALE GENOMIC DNA]</scope>
    <source>
        <strain evidence="2">cv. AL8/78</strain>
    </source>
</reference>
<protein>
    <submittedName>
        <fullName evidence="2">Uncharacterized protein</fullName>
    </submittedName>
</protein>
<dbReference type="GO" id="GO:0005643">
    <property type="term" value="C:nuclear pore"/>
    <property type="evidence" value="ECO:0007669"/>
    <property type="project" value="InterPro"/>
</dbReference>
<dbReference type="GO" id="GO:0017056">
    <property type="term" value="F:structural constituent of nuclear pore"/>
    <property type="evidence" value="ECO:0007669"/>
    <property type="project" value="InterPro"/>
</dbReference>